<sequence>MASGRTNCFTSSTTSDALHLQQDIPQAVLLGLPERSTFKCQRSMAKSITADLQGHGNIGGLGSITKGGPSYCQGGQGSTGTQSKHHRRRRLNLMARGADDNVNWQASQVGVRKFPERADVTIASICHRRIAATSGTTGLNRPRDLYDMGRDGAAKGVAKREAVDAKPCSDRGLGTGDRARESGDSPKDKVGAGKVELDGRHPGQSSGQTSCSAHPGIFNVR</sequence>
<dbReference type="KEGG" id="ang:An16g08340"/>
<dbReference type="AlphaFoldDB" id="A0AAJ8BKY1"/>
<protein>
    <submittedName>
        <fullName evidence="2">Uncharacterized protein</fullName>
    </submittedName>
</protein>
<reference evidence="2" key="1">
    <citation type="submission" date="2025-02" db="EMBL/GenBank/DDBJ databases">
        <authorList>
            <consortium name="NCBI Genome Project"/>
        </authorList>
    </citation>
    <scope>NUCLEOTIDE SEQUENCE</scope>
</reference>
<feature type="compositionally biased region" description="Basic and acidic residues" evidence="1">
    <location>
        <begin position="177"/>
        <end position="201"/>
    </location>
</feature>
<feature type="compositionally biased region" description="Basic and acidic residues" evidence="1">
    <location>
        <begin position="156"/>
        <end position="169"/>
    </location>
</feature>
<proteinExistence type="predicted"/>
<dbReference type="VEuPathDB" id="FungiDB:An16g08340"/>
<evidence type="ECO:0000256" key="1">
    <source>
        <dbReference type="SAM" id="MobiDB-lite"/>
    </source>
</evidence>
<dbReference type="RefSeq" id="XP_059599560.1">
    <property type="nucleotide sequence ID" value="XM_059745338.1"/>
</dbReference>
<name>A0AAJ8BKY1_ASPNG</name>
<reference evidence="2" key="2">
    <citation type="submission" date="2025-08" db="UniProtKB">
        <authorList>
            <consortium name="RefSeq"/>
        </authorList>
    </citation>
    <scope>IDENTIFICATION</scope>
</reference>
<feature type="region of interest" description="Disordered" evidence="1">
    <location>
        <begin position="156"/>
        <end position="221"/>
    </location>
</feature>
<organism evidence="2">
    <name type="scientific">Aspergillus niger</name>
    <dbReference type="NCBI Taxonomy" id="5061"/>
    <lineage>
        <taxon>Eukaryota</taxon>
        <taxon>Fungi</taxon>
        <taxon>Dikarya</taxon>
        <taxon>Ascomycota</taxon>
        <taxon>Pezizomycotina</taxon>
        <taxon>Eurotiomycetes</taxon>
        <taxon>Eurotiomycetidae</taxon>
        <taxon>Eurotiales</taxon>
        <taxon>Aspergillaceae</taxon>
        <taxon>Aspergillus</taxon>
        <taxon>Aspergillus subgen. Circumdati</taxon>
    </lineage>
</organism>
<gene>
    <name evidence="2" type="ORF">An16g08340</name>
</gene>
<dbReference type="GeneID" id="84593527"/>
<feature type="compositionally biased region" description="Polar residues" evidence="1">
    <location>
        <begin position="203"/>
        <end position="212"/>
    </location>
</feature>
<accession>A0AAJ8BKY1</accession>
<evidence type="ECO:0000313" key="2">
    <source>
        <dbReference type="RefSeq" id="XP_059599560.1"/>
    </source>
</evidence>